<evidence type="ECO:0000256" key="8">
    <source>
        <dbReference type="ARBA" id="ARBA00023077"/>
    </source>
</evidence>
<dbReference type="EMBL" id="CP096040">
    <property type="protein sequence ID" value="USQ98053.1"/>
    <property type="molecule type" value="Genomic_DNA"/>
</dbReference>
<dbReference type="Gene3D" id="2.40.170.20">
    <property type="entry name" value="TonB-dependent receptor, beta-barrel domain"/>
    <property type="match status" value="1"/>
</dbReference>
<dbReference type="Proteomes" id="UP001057520">
    <property type="component" value="Chromosome"/>
</dbReference>
<keyword evidence="2 11" id="KW-0813">Transport</keyword>
<evidence type="ECO:0000256" key="11">
    <source>
        <dbReference type="PROSITE-ProRule" id="PRU01360"/>
    </source>
</evidence>
<protein>
    <submittedName>
        <fullName evidence="16">TonB-dependent receptor</fullName>
    </submittedName>
</protein>
<dbReference type="SUPFAM" id="SSF56935">
    <property type="entry name" value="Porins"/>
    <property type="match status" value="1"/>
</dbReference>
<keyword evidence="3 11" id="KW-1134">Transmembrane beta strand</keyword>
<dbReference type="InterPro" id="IPR000531">
    <property type="entry name" value="Beta-barrel_TonB"/>
</dbReference>
<proteinExistence type="inferred from homology"/>
<evidence type="ECO:0000256" key="2">
    <source>
        <dbReference type="ARBA" id="ARBA00022448"/>
    </source>
</evidence>
<dbReference type="Pfam" id="PF00593">
    <property type="entry name" value="TonB_dep_Rec_b-barrel"/>
    <property type="match status" value="1"/>
</dbReference>
<evidence type="ECO:0000256" key="13">
    <source>
        <dbReference type="SAM" id="SignalP"/>
    </source>
</evidence>
<dbReference type="PANTHER" id="PTHR32552">
    <property type="entry name" value="FERRICHROME IRON RECEPTOR-RELATED"/>
    <property type="match status" value="1"/>
</dbReference>
<keyword evidence="4" id="KW-0410">Iron transport</keyword>
<keyword evidence="9 11" id="KW-0472">Membrane</keyword>
<evidence type="ECO:0000256" key="12">
    <source>
        <dbReference type="RuleBase" id="RU003357"/>
    </source>
</evidence>
<comment type="subcellular location">
    <subcellularLocation>
        <location evidence="1 11">Cell outer membrane</location>
        <topology evidence="1 11">Multi-pass membrane protein</topology>
    </subcellularLocation>
</comment>
<dbReference type="PROSITE" id="PS52016">
    <property type="entry name" value="TONB_DEPENDENT_REC_3"/>
    <property type="match status" value="1"/>
</dbReference>
<evidence type="ECO:0000313" key="16">
    <source>
        <dbReference type="EMBL" id="USQ98053.1"/>
    </source>
</evidence>
<dbReference type="InterPro" id="IPR036942">
    <property type="entry name" value="Beta-barrel_TonB_sf"/>
</dbReference>
<feature type="domain" description="TonB-dependent receptor plug" evidence="15">
    <location>
        <begin position="59"/>
        <end position="166"/>
    </location>
</feature>
<keyword evidence="5 11" id="KW-0812">Transmembrane</keyword>
<keyword evidence="13" id="KW-0732">Signal</keyword>
<keyword evidence="7" id="KW-0406">Ion transport</keyword>
<dbReference type="InterPro" id="IPR039426">
    <property type="entry name" value="TonB-dep_rcpt-like"/>
</dbReference>
<organism evidence="16 17">
    <name type="scientific">Caulobacter segnis</name>
    <dbReference type="NCBI Taxonomy" id="88688"/>
    <lineage>
        <taxon>Bacteria</taxon>
        <taxon>Pseudomonadati</taxon>
        <taxon>Pseudomonadota</taxon>
        <taxon>Alphaproteobacteria</taxon>
        <taxon>Caulobacterales</taxon>
        <taxon>Caulobacteraceae</taxon>
        <taxon>Caulobacter</taxon>
    </lineage>
</organism>
<keyword evidence="6" id="KW-0408">Iron</keyword>
<evidence type="ECO:0000313" key="17">
    <source>
        <dbReference type="Proteomes" id="UP001057520"/>
    </source>
</evidence>
<reference evidence="16 17" key="1">
    <citation type="submission" date="2022-04" db="EMBL/GenBank/DDBJ databases">
        <title>Genome sequence of soybean root-associated Caulobacter segnis RL271.</title>
        <authorList>
            <person name="Longley R."/>
            <person name="Bonito G."/>
            <person name="Trigodet F."/>
            <person name="Crosson S."/>
            <person name="Fiebig A."/>
        </authorList>
    </citation>
    <scope>NUCLEOTIDE SEQUENCE [LARGE SCALE GENOMIC DNA]</scope>
    <source>
        <strain evidence="16 17">RL271</strain>
    </source>
</reference>
<evidence type="ECO:0000256" key="4">
    <source>
        <dbReference type="ARBA" id="ARBA00022496"/>
    </source>
</evidence>
<gene>
    <name evidence="16" type="ORF">MZV50_11150</name>
</gene>
<keyword evidence="10 11" id="KW-0998">Cell outer membrane</keyword>
<evidence type="ECO:0000256" key="7">
    <source>
        <dbReference type="ARBA" id="ARBA00023065"/>
    </source>
</evidence>
<feature type="signal peptide" evidence="13">
    <location>
        <begin position="1"/>
        <end position="31"/>
    </location>
</feature>
<evidence type="ECO:0000256" key="6">
    <source>
        <dbReference type="ARBA" id="ARBA00023004"/>
    </source>
</evidence>
<keyword evidence="8 12" id="KW-0798">TonB box</keyword>
<name>A0ABY4ZZT8_9CAUL</name>
<dbReference type="PANTHER" id="PTHR32552:SF81">
    <property type="entry name" value="TONB-DEPENDENT OUTER MEMBRANE RECEPTOR"/>
    <property type="match status" value="1"/>
</dbReference>
<accession>A0ABY4ZZT8</accession>
<evidence type="ECO:0000256" key="10">
    <source>
        <dbReference type="ARBA" id="ARBA00023237"/>
    </source>
</evidence>
<comment type="similarity">
    <text evidence="11 12">Belongs to the TonB-dependent receptor family.</text>
</comment>
<keyword evidence="16" id="KW-0675">Receptor</keyword>
<dbReference type="CDD" id="cd01347">
    <property type="entry name" value="ligand_gated_channel"/>
    <property type="match status" value="1"/>
</dbReference>
<evidence type="ECO:0000256" key="9">
    <source>
        <dbReference type="ARBA" id="ARBA00023136"/>
    </source>
</evidence>
<dbReference type="Pfam" id="PF07715">
    <property type="entry name" value="Plug"/>
    <property type="match status" value="1"/>
</dbReference>
<sequence length="798" mass="85777">MSHHRSKTVILRCSASLIVMATALGASSAFAQDAAAAKPDVAEVGEVVVTAQKRSERLVEVPIAVSAVSADALEKAQINDTASLSKAVPSLSFQQGNNPNNSTFRVRGVGAQLFGQAVEPAVSVVVDGVVGARSAQGFADLADIERIEVLRGPQGTLFGKNATAGVLNIVTLKPDDYFNGKVDATIAEDNEYRIKGTVTGPIAEGLNGRVSGFYNHVGGFIRNVATGKDTNGFESWGVRGKLELDKGGPFTALLTAEVREIDANCCSRVPVKVVTPAIQTLLGSIVASPDNRQVSNDDASYSFSQLASVSLQTDYDLGQATITSISAYQHWKSKDQFEPDQIVSNPVRYVGNFGYAQWNANASSTAYDAWSEELRIASNGSTPLTYVAGVYLAGLDMDRGLDRRQVRCASGVIGQTCTGAQTGLSSGFRGNFKSKSSAIFGQADYNLVAGLHVLGGLRVSYEKQTVTGNRYVPVVAGDLPFAGLTNDSGTSTRDDTAVTGKAGLRYEFNRNTNMYASYTRGYKAFALDIDAGTTFSDNKGLNPEHVDAYEIGLKTRTLDGKLDVNIAVFRTDFANLQVQAIDQTNGNFQVRLLNAGQSRSQGFEIESTWRPVSGLSIPVGFTYLDATIDVNGQTCAFQQQAAAQTFAANYPVNTCYKRQTTSGGVTTTSSPIIDVKGGKLPLAPRYRVNLAPRYDFDLNADWRAFVQANINYQSRQIFQINQDPLLEQKGYTQVDLSVGVSTGKISLTAFAKNVFDKTYYSQLNHGTILTAAATPYDLWANIPKDADRYFGATLGYRF</sequence>
<feature type="chain" id="PRO_5046486476" evidence="13">
    <location>
        <begin position="32"/>
        <end position="798"/>
    </location>
</feature>
<feature type="domain" description="TonB-dependent receptor-like beta-barrel" evidence="14">
    <location>
        <begin position="291"/>
        <end position="754"/>
    </location>
</feature>
<keyword evidence="17" id="KW-1185">Reference proteome</keyword>
<evidence type="ECO:0000259" key="15">
    <source>
        <dbReference type="Pfam" id="PF07715"/>
    </source>
</evidence>
<evidence type="ECO:0000256" key="5">
    <source>
        <dbReference type="ARBA" id="ARBA00022692"/>
    </source>
</evidence>
<evidence type="ECO:0000259" key="14">
    <source>
        <dbReference type="Pfam" id="PF00593"/>
    </source>
</evidence>
<evidence type="ECO:0000256" key="1">
    <source>
        <dbReference type="ARBA" id="ARBA00004571"/>
    </source>
</evidence>
<dbReference type="InterPro" id="IPR012910">
    <property type="entry name" value="Plug_dom"/>
</dbReference>
<evidence type="ECO:0000256" key="3">
    <source>
        <dbReference type="ARBA" id="ARBA00022452"/>
    </source>
</evidence>